<name>A0A8H7EKL8_9FUNG</name>
<evidence type="ECO:0000313" key="2">
    <source>
        <dbReference type="EMBL" id="KAF7720560.1"/>
    </source>
</evidence>
<evidence type="ECO:0000313" key="3">
    <source>
        <dbReference type="Proteomes" id="UP000605846"/>
    </source>
</evidence>
<sequence>MPCFKCASCRKHLNHIEVLDGLAAFIPPPPAPAPLPNTNSQPLVFEHHEALPDFLKQITEKINSQQQHLDEHDHLITENARLLQELNQAKSCIAELETIIEHQRNQLDLLPVPENPVHSPEDFPSLPDAVRAVPRVSDPARLQCRQESTARAFVLPSATQGFQYLYFPARAQIPTGQMRRRFRQLGIENSRILDIHYLDQQVIAILVHNDFAPELKTVLSKFGVNLYTDYDPLDPKHLKDPKYTNLTNTEREQRAYEHHHERMLVALNFLHHPVRSAVARDFHSKGWIDPDTLQRILAARADPITDILGMV</sequence>
<protein>
    <submittedName>
        <fullName evidence="2">Uncharacterized protein</fullName>
    </submittedName>
</protein>
<dbReference type="EMBL" id="JABAYA010000551">
    <property type="protein sequence ID" value="KAF7720560.1"/>
    <property type="molecule type" value="Genomic_DNA"/>
</dbReference>
<keyword evidence="3" id="KW-1185">Reference proteome</keyword>
<evidence type="ECO:0000256" key="1">
    <source>
        <dbReference type="SAM" id="Coils"/>
    </source>
</evidence>
<reference evidence="2" key="1">
    <citation type="submission" date="2020-01" db="EMBL/GenBank/DDBJ databases">
        <title>Genome Sequencing of Three Apophysomyces-Like Fungal Strains Confirms a Novel Fungal Genus in the Mucoromycota with divergent Burkholderia-like Endosymbiotic Bacteria.</title>
        <authorList>
            <person name="Stajich J.E."/>
            <person name="Macias A.M."/>
            <person name="Carter-House D."/>
            <person name="Lovett B."/>
            <person name="Kasson L.R."/>
            <person name="Berry K."/>
            <person name="Grigoriev I."/>
            <person name="Chang Y."/>
            <person name="Spatafora J."/>
            <person name="Kasson M.T."/>
        </authorList>
    </citation>
    <scope>NUCLEOTIDE SEQUENCE</scope>
    <source>
        <strain evidence="2">NRRL A-21654</strain>
    </source>
</reference>
<dbReference type="Proteomes" id="UP000605846">
    <property type="component" value="Unassembled WGS sequence"/>
</dbReference>
<feature type="coiled-coil region" evidence="1">
    <location>
        <begin position="79"/>
        <end position="106"/>
    </location>
</feature>
<dbReference type="OrthoDB" id="2279044at2759"/>
<dbReference type="AlphaFoldDB" id="A0A8H7EKL8"/>
<proteinExistence type="predicted"/>
<accession>A0A8H7EKL8</accession>
<comment type="caution">
    <text evidence="2">The sequence shown here is derived from an EMBL/GenBank/DDBJ whole genome shotgun (WGS) entry which is preliminary data.</text>
</comment>
<organism evidence="2 3">
    <name type="scientific">Apophysomyces ossiformis</name>
    <dbReference type="NCBI Taxonomy" id="679940"/>
    <lineage>
        <taxon>Eukaryota</taxon>
        <taxon>Fungi</taxon>
        <taxon>Fungi incertae sedis</taxon>
        <taxon>Mucoromycota</taxon>
        <taxon>Mucoromycotina</taxon>
        <taxon>Mucoromycetes</taxon>
        <taxon>Mucorales</taxon>
        <taxon>Mucorineae</taxon>
        <taxon>Mucoraceae</taxon>
        <taxon>Apophysomyces</taxon>
    </lineage>
</organism>
<gene>
    <name evidence="2" type="ORF">EC973_007492</name>
</gene>
<keyword evidence="1" id="KW-0175">Coiled coil</keyword>